<dbReference type="SUPFAM" id="SSF56112">
    <property type="entry name" value="Protein kinase-like (PK-like)"/>
    <property type="match status" value="1"/>
</dbReference>
<evidence type="ECO:0000313" key="3">
    <source>
        <dbReference type="Proteomes" id="UP000799291"/>
    </source>
</evidence>
<dbReference type="Proteomes" id="UP000799291">
    <property type="component" value="Unassembled WGS sequence"/>
</dbReference>
<organism evidence="2 3">
    <name type="scientific">Lentithecium fluviatile CBS 122367</name>
    <dbReference type="NCBI Taxonomy" id="1168545"/>
    <lineage>
        <taxon>Eukaryota</taxon>
        <taxon>Fungi</taxon>
        <taxon>Dikarya</taxon>
        <taxon>Ascomycota</taxon>
        <taxon>Pezizomycotina</taxon>
        <taxon>Dothideomycetes</taxon>
        <taxon>Pleosporomycetidae</taxon>
        <taxon>Pleosporales</taxon>
        <taxon>Massarineae</taxon>
        <taxon>Lentitheciaceae</taxon>
        <taxon>Lentithecium</taxon>
    </lineage>
</organism>
<dbReference type="InterPro" id="IPR011009">
    <property type="entry name" value="Kinase-like_dom_sf"/>
</dbReference>
<dbReference type="OrthoDB" id="4177236at2759"/>
<gene>
    <name evidence="2" type="ORF">K458DRAFT_451998</name>
</gene>
<evidence type="ECO:0000259" key="1">
    <source>
        <dbReference type="Pfam" id="PF01636"/>
    </source>
</evidence>
<feature type="domain" description="Aminoglycoside phosphotransferase" evidence="1">
    <location>
        <begin position="78"/>
        <end position="157"/>
    </location>
</feature>
<proteinExistence type="predicted"/>
<reference evidence="2" key="1">
    <citation type="journal article" date="2020" name="Stud. Mycol.">
        <title>101 Dothideomycetes genomes: a test case for predicting lifestyles and emergence of pathogens.</title>
        <authorList>
            <person name="Haridas S."/>
            <person name="Albert R."/>
            <person name="Binder M."/>
            <person name="Bloem J."/>
            <person name="Labutti K."/>
            <person name="Salamov A."/>
            <person name="Andreopoulos B."/>
            <person name="Baker S."/>
            <person name="Barry K."/>
            <person name="Bills G."/>
            <person name="Bluhm B."/>
            <person name="Cannon C."/>
            <person name="Castanera R."/>
            <person name="Culley D."/>
            <person name="Daum C."/>
            <person name="Ezra D."/>
            <person name="Gonzalez J."/>
            <person name="Henrissat B."/>
            <person name="Kuo A."/>
            <person name="Liang C."/>
            <person name="Lipzen A."/>
            <person name="Lutzoni F."/>
            <person name="Magnuson J."/>
            <person name="Mondo S."/>
            <person name="Nolan M."/>
            <person name="Ohm R."/>
            <person name="Pangilinan J."/>
            <person name="Park H.-J."/>
            <person name="Ramirez L."/>
            <person name="Alfaro M."/>
            <person name="Sun H."/>
            <person name="Tritt A."/>
            <person name="Yoshinaga Y."/>
            <person name="Zwiers L.-H."/>
            <person name="Turgeon B."/>
            <person name="Goodwin S."/>
            <person name="Spatafora J."/>
            <person name="Crous P."/>
            <person name="Grigoriev I."/>
        </authorList>
    </citation>
    <scope>NUCLEOTIDE SEQUENCE</scope>
    <source>
        <strain evidence="2">CBS 122367</strain>
    </source>
</reference>
<dbReference type="InterPro" id="IPR051678">
    <property type="entry name" value="AGP_Transferase"/>
</dbReference>
<dbReference type="PANTHER" id="PTHR21310:SF48">
    <property type="entry name" value="AMINOGLYCOSIDE PHOSPHOTRANSFERASE DOMAIN-CONTAINING PROTEIN"/>
    <property type="match status" value="1"/>
</dbReference>
<protein>
    <recommendedName>
        <fullName evidence="1">Aminoglycoside phosphotransferase domain-containing protein</fullName>
    </recommendedName>
</protein>
<dbReference type="AlphaFoldDB" id="A0A6G1J1X3"/>
<sequence length="195" mass="22383">MQRVPGEDLESVWPTLTNDDKATVCAKLKAGIDYLRSIPSQGFYGGVGATKRSYHLFWDPQGSRDICGPFQNSDEFNAALAKKLRKIYAGTRVCIDAKARFYEKHLGTMLGVSAPVFSHSDLQRKNILIDKVGDSVEVAIIDWETAGWYPSYWEYAIEFCSLQWIDDWPQCFEQILEPWPREAVAMRVLYQDLWF</sequence>
<dbReference type="InterPro" id="IPR002575">
    <property type="entry name" value="Aminoglycoside_PTrfase"/>
</dbReference>
<dbReference type="Gene3D" id="3.90.1200.10">
    <property type="match status" value="1"/>
</dbReference>
<dbReference type="Pfam" id="PF01636">
    <property type="entry name" value="APH"/>
    <property type="match status" value="1"/>
</dbReference>
<keyword evidence="3" id="KW-1185">Reference proteome</keyword>
<evidence type="ECO:0000313" key="2">
    <source>
        <dbReference type="EMBL" id="KAF2684210.1"/>
    </source>
</evidence>
<dbReference type="PANTHER" id="PTHR21310">
    <property type="entry name" value="AMINOGLYCOSIDE PHOSPHOTRANSFERASE-RELATED-RELATED"/>
    <property type="match status" value="1"/>
</dbReference>
<dbReference type="EMBL" id="MU005582">
    <property type="protein sequence ID" value="KAF2684210.1"/>
    <property type="molecule type" value="Genomic_DNA"/>
</dbReference>
<name>A0A6G1J1X3_9PLEO</name>
<accession>A0A6G1J1X3</accession>